<proteinExistence type="predicted"/>
<organism evidence="1 2">
    <name type="scientific">Ornithinibacillus xuwenensis</name>
    <dbReference type="NCBI Taxonomy" id="3144668"/>
    <lineage>
        <taxon>Bacteria</taxon>
        <taxon>Bacillati</taxon>
        <taxon>Bacillota</taxon>
        <taxon>Bacilli</taxon>
        <taxon>Bacillales</taxon>
        <taxon>Bacillaceae</taxon>
        <taxon>Ornithinibacillus</taxon>
    </lineage>
</organism>
<name>A0ABU9XGJ3_9BACI</name>
<dbReference type="Proteomes" id="UP001444625">
    <property type="component" value="Unassembled WGS sequence"/>
</dbReference>
<gene>
    <name evidence="1" type="ORF">ABC228_03545</name>
</gene>
<reference evidence="1 2" key="1">
    <citation type="submission" date="2024-05" db="EMBL/GenBank/DDBJ databases">
        <authorList>
            <person name="Haq I."/>
            <person name="Ullah Z."/>
            <person name="Ahmad R."/>
            <person name="Li M."/>
            <person name="Tong Y."/>
        </authorList>
    </citation>
    <scope>NUCLEOTIDE SEQUENCE [LARGE SCALE GENOMIC DNA]</scope>
    <source>
        <strain evidence="1 2">16A2E</strain>
    </source>
</reference>
<evidence type="ECO:0000313" key="1">
    <source>
        <dbReference type="EMBL" id="MEN2766249.1"/>
    </source>
</evidence>
<accession>A0ABU9XGJ3</accession>
<protein>
    <submittedName>
        <fullName evidence="1">Uncharacterized protein</fullName>
    </submittedName>
</protein>
<sequence length="46" mass="5473">MELLFLILIFAGVFAVYDAIRKLNNNLLEQTEEIKKMREELMQKNT</sequence>
<dbReference type="EMBL" id="JBDIML010000001">
    <property type="protein sequence ID" value="MEN2766249.1"/>
    <property type="molecule type" value="Genomic_DNA"/>
</dbReference>
<comment type="caution">
    <text evidence="1">The sequence shown here is derived from an EMBL/GenBank/DDBJ whole genome shotgun (WGS) entry which is preliminary data.</text>
</comment>
<dbReference type="RefSeq" id="WP_345823703.1">
    <property type="nucleotide sequence ID" value="NZ_JBDIML010000001.1"/>
</dbReference>
<keyword evidence="2" id="KW-1185">Reference proteome</keyword>
<evidence type="ECO:0000313" key="2">
    <source>
        <dbReference type="Proteomes" id="UP001444625"/>
    </source>
</evidence>